<protein>
    <submittedName>
        <fullName evidence="3">Uncharacterized protein</fullName>
    </submittedName>
</protein>
<feature type="chain" id="PRO_5045082620" evidence="2">
    <location>
        <begin position="19"/>
        <end position="124"/>
    </location>
</feature>
<organism evidence="3 4">
    <name type="scientific">Demequina litorisediminis</name>
    <dbReference type="NCBI Taxonomy" id="1849022"/>
    <lineage>
        <taxon>Bacteria</taxon>
        <taxon>Bacillati</taxon>
        <taxon>Actinomycetota</taxon>
        <taxon>Actinomycetes</taxon>
        <taxon>Micrococcales</taxon>
        <taxon>Demequinaceae</taxon>
        <taxon>Demequina</taxon>
    </lineage>
</organism>
<dbReference type="PROSITE" id="PS51257">
    <property type="entry name" value="PROKAR_LIPOPROTEIN"/>
    <property type="match status" value="1"/>
</dbReference>
<evidence type="ECO:0000256" key="1">
    <source>
        <dbReference type="SAM" id="MobiDB-lite"/>
    </source>
</evidence>
<evidence type="ECO:0000256" key="2">
    <source>
        <dbReference type="SAM" id="SignalP"/>
    </source>
</evidence>
<feature type="signal peptide" evidence="2">
    <location>
        <begin position="1"/>
        <end position="18"/>
    </location>
</feature>
<feature type="region of interest" description="Disordered" evidence="1">
    <location>
        <begin position="58"/>
        <end position="124"/>
    </location>
</feature>
<keyword evidence="4" id="KW-1185">Reference proteome</keyword>
<name>A0ABQ6IJ85_9MICO</name>
<dbReference type="EMBL" id="BSUN01000001">
    <property type="protein sequence ID" value="GMA36764.1"/>
    <property type="molecule type" value="Genomic_DNA"/>
</dbReference>
<sequence>MRLAATAAVTTLSATMLAGCSAEGLGDAVGTFARDSAQQAVEDATGGDISLNFGDGATLPADWPDSIPVPEGEPRGRCRHRRGLDHRGHRAVADPDRLCRAGSRTRGSPRAPPAPSATPPARTT</sequence>
<dbReference type="Proteomes" id="UP001157125">
    <property type="component" value="Unassembled WGS sequence"/>
</dbReference>
<feature type="compositionally biased region" description="Basic residues" evidence="1">
    <location>
        <begin position="77"/>
        <end position="90"/>
    </location>
</feature>
<reference evidence="4" key="1">
    <citation type="journal article" date="2019" name="Int. J. Syst. Evol. Microbiol.">
        <title>The Global Catalogue of Microorganisms (GCM) 10K type strain sequencing project: providing services to taxonomists for standard genome sequencing and annotation.</title>
        <authorList>
            <consortium name="The Broad Institute Genomics Platform"/>
            <consortium name="The Broad Institute Genome Sequencing Center for Infectious Disease"/>
            <person name="Wu L."/>
            <person name="Ma J."/>
        </authorList>
    </citation>
    <scope>NUCLEOTIDE SEQUENCE [LARGE SCALE GENOMIC DNA]</scope>
    <source>
        <strain evidence="4">NBRC 112299</strain>
    </source>
</reference>
<gene>
    <name evidence="3" type="ORF">GCM10025876_29680</name>
</gene>
<proteinExistence type="predicted"/>
<accession>A0ABQ6IJ85</accession>
<comment type="caution">
    <text evidence="3">The sequence shown here is derived from an EMBL/GenBank/DDBJ whole genome shotgun (WGS) entry which is preliminary data.</text>
</comment>
<dbReference type="RefSeq" id="WP_284328745.1">
    <property type="nucleotide sequence ID" value="NZ_BSUN01000001.1"/>
</dbReference>
<keyword evidence="2" id="KW-0732">Signal</keyword>
<evidence type="ECO:0000313" key="3">
    <source>
        <dbReference type="EMBL" id="GMA36764.1"/>
    </source>
</evidence>
<evidence type="ECO:0000313" key="4">
    <source>
        <dbReference type="Proteomes" id="UP001157125"/>
    </source>
</evidence>